<organism evidence="1 2">
    <name type="scientific">Eumeta variegata</name>
    <name type="common">Bagworm moth</name>
    <name type="synonym">Eumeta japonica</name>
    <dbReference type="NCBI Taxonomy" id="151549"/>
    <lineage>
        <taxon>Eukaryota</taxon>
        <taxon>Metazoa</taxon>
        <taxon>Ecdysozoa</taxon>
        <taxon>Arthropoda</taxon>
        <taxon>Hexapoda</taxon>
        <taxon>Insecta</taxon>
        <taxon>Pterygota</taxon>
        <taxon>Neoptera</taxon>
        <taxon>Endopterygota</taxon>
        <taxon>Lepidoptera</taxon>
        <taxon>Glossata</taxon>
        <taxon>Ditrysia</taxon>
        <taxon>Tineoidea</taxon>
        <taxon>Psychidae</taxon>
        <taxon>Oiketicinae</taxon>
        <taxon>Eumeta</taxon>
    </lineage>
</organism>
<dbReference type="EMBL" id="BGZK01000142">
    <property type="protein sequence ID" value="GBP22630.1"/>
    <property type="molecule type" value="Genomic_DNA"/>
</dbReference>
<name>A0A4C1U954_EUMVA</name>
<accession>A0A4C1U954</accession>
<dbReference type="AlphaFoldDB" id="A0A4C1U954"/>
<sequence length="270" mass="27001">MDSVATRYITTICILTTTFSARTPPTNTMFPVTVSSRLLLLPGCAFTTTKVLVAHVKRLSRLFQIVFAAALAYGVAGDGLDFGRPMSLGHSAGVAAGPLSSARALAGAAEAAIQSARATEAAARGAHAHALHNAQAINAARIANIHRANAAAVENAHAAHAASSAAHASAGEMARAAEAERIANAARLQAIAIANARAIEVGRLASAARAQAAAVAVSAAQAQALADAMAHAAHVGAVREGSIVVGPVAVSHTPHGAGGLALGDYGHKIH</sequence>
<evidence type="ECO:0000313" key="2">
    <source>
        <dbReference type="Proteomes" id="UP000299102"/>
    </source>
</evidence>
<protein>
    <submittedName>
        <fullName evidence="1">Uncharacterized protein</fullName>
    </submittedName>
</protein>
<evidence type="ECO:0000313" key="1">
    <source>
        <dbReference type="EMBL" id="GBP22630.1"/>
    </source>
</evidence>
<keyword evidence="2" id="KW-1185">Reference proteome</keyword>
<comment type="caution">
    <text evidence="1">The sequence shown here is derived from an EMBL/GenBank/DDBJ whole genome shotgun (WGS) entry which is preliminary data.</text>
</comment>
<proteinExistence type="predicted"/>
<reference evidence="1 2" key="1">
    <citation type="journal article" date="2019" name="Commun. Biol.">
        <title>The bagworm genome reveals a unique fibroin gene that provides high tensile strength.</title>
        <authorList>
            <person name="Kono N."/>
            <person name="Nakamura H."/>
            <person name="Ohtoshi R."/>
            <person name="Tomita M."/>
            <person name="Numata K."/>
            <person name="Arakawa K."/>
        </authorList>
    </citation>
    <scope>NUCLEOTIDE SEQUENCE [LARGE SCALE GENOMIC DNA]</scope>
</reference>
<gene>
    <name evidence="1" type="ORF">EVAR_13910_1</name>
</gene>
<dbReference type="Proteomes" id="UP000299102">
    <property type="component" value="Unassembled WGS sequence"/>
</dbReference>